<evidence type="ECO:0000256" key="5">
    <source>
        <dbReference type="ARBA" id="ARBA00023136"/>
    </source>
</evidence>
<dbReference type="PANTHER" id="PTHR32322">
    <property type="entry name" value="INNER MEMBRANE TRANSPORTER"/>
    <property type="match status" value="1"/>
</dbReference>
<feature type="transmembrane region" description="Helical" evidence="6">
    <location>
        <begin position="86"/>
        <end position="102"/>
    </location>
</feature>
<keyword evidence="2" id="KW-1003">Cell membrane</keyword>
<feature type="transmembrane region" description="Helical" evidence="6">
    <location>
        <begin position="171"/>
        <end position="191"/>
    </location>
</feature>
<feature type="domain" description="EamA" evidence="7">
    <location>
        <begin position="27"/>
        <end position="157"/>
    </location>
</feature>
<gene>
    <name evidence="8" type="ORF">BC673_11441</name>
</gene>
<protein>
    <submittedName>
        <fullName evidence="8">Drug/metabolite transporter (DMT)-like permease</fullName>
    </submittedName>
</protein>
<keyword evidence="5 6" id="KW-0472">Membrane</keyword>
<keyword evidence="3 6" id="KW-0812">Transmembrane</keyword>
<evidence type="ECO:0000256" key="6">
    <source>
        <dbReference type="SAM" id="Phobius"/>
    </source>
</evidence>
<evidence type="ECO:0000313" key="9">
    <source>
        <dbReference type="Proteomes" id="UP000249852"/>
    </source>
</evidence>
<name>A0ABX9DTD2_9BACT</name>
<dbReference type="Pfam" id="PF00892">
    <property type="entry name" value="EamA"/>
    <property type="match status" value="2"/>
</dbReference>
<comment type="subcellular location">
    <subcellularLocation>
        <location evidence="1">Cell membrane</location>
        <topology evidence="1">Multi-pass membrane protein</topology>
    </subcellularLocation>
</comment>
<dbReference type="EMBL" id="QLTQ01000014">
    <property type="protein sequence ID" value="RAS44922.1"/>
    <property type="molecule type" value="Genomic_DNA"/>
</dbReference>
<comment type="caution">
    <text evidence="8">The sequence shown here is derived from an EMBL/GenBank/DDBJ whole genome shotgun (WGS) entry which is preliminary data.</text>
</comment>
<feature type="transmembrane region" description="Helical" evidence="6">
    <location>
        <begin position="57"/>
        <end position="74"/>
    </location>
</feature>
<feature type="transmembrane region" description="Helical" evidence="6">
    <location>
        <begin position="24"/>
        <end position="42"/>
    </location>
</feature>
<dbReference type="SUPFAM" id="SSF103481">
    <property type="entry name" value="Multidrug resistance efflux transporter EmrE"/>
    <property type="match status" value="2"/>
</dbReference>
<feature type="domain" description="EamA" evidence="7">
    <location>
        <begin position="172"/>
        <end position="309"/>
    </location>
</feature>
<evidence type="ECO:0000256" key="4">
    <source>
        <dbReference type="ARBA" id="ARBA00022989"/>
    </source>
</evidence>
<dbReference type="PANTHER" id="PTHR32322:SF18">
    <property type="entry name" value="S-ADENOSYLMETHIONINE_S-ADENOSYLHOMOCYSTEINE TRANSPORTER"/>
    <property type="match status" value="1"/>
</dbReference>
<feature type="transmembrane region" description="Helical" evidence="6">
    <location>
        <begin position="203"/>
        <end position="221"/>
    </location>
</feature>
<sequence length="312" mass="34628">MPYFKSYINSFMPNSVTEKKNRTVFYHLIAILIVSIWGATLVNTKVVIQGGMRPDEVFLARYIIAYLAMWTLSYKRLWSNNIKDELLMLLCGLLGGSLYFIPENFAVQVGSVNDISFIICTSPLFTMFLAILFCKEKLTKPLAIGSLIAIIGVSFIIFGGNNESANVTNRVLGDALALLSTACFGAYCLLLRPLGLKYGAAFITRKMFFYGALTSLPLFIYSPWQYPIQNFLTDMPVTCNLLFLGLIASFFGFGAWSYVTEKVGAVKIANYNYFSPICTVIISAIFLGEKMTIEAGIGSVLILIGVFFANKK</sequence>
<evidence type="ECO:0000256" key="3">
    <source>
        <dbReference type="ARBA" id="ARBA00022692"/>
    </source>
</evidence>
<feature type="transmembrane region" description="Helical" evidence="6">
    <location>
        <begin position="141"/>
        <end position="159"/>
    </location>
</feature>
<evidence type="ECO:0000259" key="7">
    <source>
        <dbReference type="Pfam" id="PF00892"/>
    </source>
</evidence>
<keyword evidence="9" id="KW-1185">Reference proteome</keyword>
<feature type="transmembrane region" description="Helical" evidence="6">
    <location>
        <begin position="114"/>
        <end position="134"/>
    </location>
</feature>
<dbReference type="InterPro" id="IPR000620">
    <property type="entry name" value="EamA_dom"/>
</dbReference>
<proteinExistence type="predicted"/>
<evidence type="ECO:0000313" key="8">
    <source>
        <dbReference type="EMBL" id="RAS44922.1"/>
    </source>
</evidence>
<reference evidence="8 9" key="1">
    <citation type="submission" date="2018-06" db="EMBL/GenBank/DDBJ databases">
        <title>Genomic Encyclopedia of Archaeal and Bacterial Type Strains, Phase II (KMG-II): from individual species to whole genera.</title>
        <authorList>
            <person name="Goeker M."/>
        </authorList>
    </citation>
    <scope>NUCLEOTIDE SEQUENCE [LARGE SCALE GENOMIC DNA]</scope>
    <source>
        <strain evidence="8 9">DSM 18710</strain>
    </source>
</reference>
<evidence type="ECO:0000256" key="1">
    <source>
        <dbReference type="ARBA" id="ARBA00004651"/>
    </source>
</evidence>
<keyword evidence="4 6" id="KW-1133">Transmembrane helix</keyword>
<dbReference type="Gene3D" id="1.10.3730.20">
    <property type="match status" value="1"/>
</dbReference>
<evidence type="ECO:0000256" key="2">
    <source>
        <dbReference type="ARBA" id="ARBA00022475"/>
    </source>
</evidence>
<feature type="transmembrane region" description="Helical" evidence="6">
    <location>
        <begin position="241"/>
        <end position="259"/>
    </location>
</feature>
<feature type="transmembrane region" description="Helical" evidence="6">
    <location>
        <begin position="293"/>
        <end position="310"/>
    </location>
</feature>
<dbReference type="InterPro" id="IPR037185">
    <property type="entry name" value="EmrE-like"/>
</dbReference>
<dbReference type="Proteomes" id="UP000249852">
    <property type="component" value="Unassembled WGS sequence"/>
</dbReference>
<organism evidence="8 9">
    <name type="scientific">Prevotella pallens</name>
    <dbReference type="NCBI Taxonomy" id="60133"/>
    <lineage>
        <taxon>Bacteria</taxon>
        <taxon>Pseudomonadati</taxon>
        <taxon>Bacteroidota</taxon>
        <taxon>Bacteroidia</taxon>
        <taxon>Bacteroidales</taxon>
        <taxon>Prevotellaceae</taxon>
        <taxon>Prevotella</taxon>
    </lineage>
</organism>
<feature type="transmembrane region" description="Helical" evidence="6">
    <location>
        <begin position="271"/>
        <end position="287"/>
    </location>
</feature>
<accession>A0ABX9DTD2</accession>
<dbReference type="InterPro" id="IPR050638">
    <property type="entry name" value="AA-Vitamin_Transporters"/>
</dbReference>